<evidence type="ECO:0000256" key="1">
    <source>
        <dbReference type="SAM" id="MobiDB-lite"/>
    </source>
</evidence>
<dbReference type="Proteomes" id="UP000298416">
    <property type="component" value="Unassembled WGS sequence"/>
</dbReference>
<dbReference type="AlphaFoldDB" id="A0A8X8WIW0"/>
<feature type="region of interest" description="Disordered" evidence="1">
    <location>
        <begin position="337"/>
        <end position="404"/>
    </location>
</feature>
<keyword evidence="3" id="KW-1185">Reference proteome</keyword>
<feature type="compositionally biased region" description="Low complexity" evidence="1">
    <location>
        <begin position="373"/>
        <end position="389"/>
    </location>
</feature>
<feature type="compositionally biased region" description="Basic residues" evidence="1">
    <location>
        <begin position="37"/>
        <end position="51"/>
    </location>
</feature>
<name>A0A8X8WIW0_SALSN</name>
<dbReference type="PANTHER" id="PTHR34546:SF3">
    <property type="entry name" value="OS06G0153600 PROTEIN"/>
    <property type="match status" value="1"/>
</dbReference>
<protein>
    <submittedName>
        <fullName evidence="2">Uncharacterized protein</fullName>
    </submittedName>
</protein>
<proteinExistence type="predicted"/>
<dbReference type="EMBL" id="PNBA02000016">
    <property type="protein sequence ID" value="KAG6395575.1"/>
    <property type="molecule type" value="Genomic_DNA"/>
</dbReference>
<organism evidence="2">
    <name type="scientific">Salvia splendens</name>
    <name type="common">Scarlet sage</name>
    <dbReference type="NCBI Taxonomy" id="180675"/>
    <lineage>
        <taxon>Eukaryota</taxon>
        <taxon>Viridiplantae</taxon>
        <taxon>Streptophyta</taxon>
        <taxon>Embryophyta</taxon>
        <taxon>Tracheophyta</taxon>
        <taxon>Spermatophyta</taxon>
        <taxon>Magnoliopsida</taxon>
        <taxon>eudicotyledons</taxon>
        <taxon>Gunneridae</taxon>
        <taxon>Pentapetalae</taxon>
        <taxon>asterids</taxon>
        <taxon>lamiids</taxon>
        <taxon>Lamiales</taxon>
        <taxon>Lamiaceae</taxon>
        <taxon>Nepetoideae</taxon>
        <taxon>Mentheae</taxon>
        <taxon>Salviinae</taxon>
        <taxon>Salvia</taxon>
        <taxon>Salvia subgen. Calosphace</taxon>
        <taxon>core Calosphace</taxon>
    </lineage>
</organism>
<sequence>MDPLYEQRLRDEVLFLHSLWHQGPPTTTPTPTPYHLHPSKSTHFKRNRAKTRNTLPIPTPSRGLEWPCPASPPPATTWPTAPAPTPNPPPPLSSEEQLKLAAKRALHHALKAVRESLISSNNGPDDSDSDEIESSDDDDGEPMDGNCGREGYSVFSKVLEDATLKEYYAKNFVLGEFSCLVCGAVGGKNSGKKFKGCLPLLQHSISIEKTKRRGAHRAFAQAVCEVLGWDIHRLPEIGSKLSEKSGYQQQGNGDGDKVESLVALAHNADSVNDDASDGKDIGVVDTLLDTEEPALDGLTSGNGDGDKVESSVALAHSVDSVKDDALDGKDGEAELASNAGEDIGSVHTLPGTEEPSSDGLTSCFSPCHPPPAAATVSPSAAVPVASQPSEAKWPCAGPPGSPPC</sequence>
<accession>A0A8X8WIW0</accession>
<feature type="region of interest" description="Disordered" evidence="1">
    <location>
        <begin position="115"/>
        <end position="147"/>
    </location>
</feature>
<dbReference type="OrthoDB" id="1929495at2759"/>
<evidence type="ECO:0000313" key="2">
    <source>
        <dbReference type="EMBL" id="KAG6395575.1"/>
    </source>
</evidence>
<evidence type="ECO:0000313" key="3">
    <source>
        <dbReference type="Proteomes" id="UP000298416"/>
    </source>
</evidence>
<feature type="region of interest" description="Disordered" evidence="1">
    <location>
        <begin position="21"/>
        <end position="97"/>
    </location>
</feature>
<reference evidence="2" key="1">
    <citation type="submission" date="2018-01" db="EMBL/GenBank/DDBJ databases">
        <authorList>
            <person name="Mao J.F."/>
        </authorList>
    </citation>
    <scope>NUCLEOTIDE SEQUENCE</scope>
    <source>
        <strain evidence="2">Huo1</strain>
        <tissue evidence="2">Leaf</tissue>
    </source>
</reference>
<feature type="compositionally biased region" description="Acidic residues" evidence="1">
    <location>
        <begin position="125"/>
        <end position="142"/>
    </location>
</feature>
<gene>
    <name evidence="2" type="ORF">SASPL_141698</name>
</gene>
<reference evidence="2" key="2">
    <citation type="submission" date="2020-08" db="EMBL/GenBank/DDBJ databases">
        <title>Plant Genome Project.</title>
        <authorList>
            <person name="Zhang R.-G."/>
        </authorList>
    </citation>
    <scope>NUCLEOTIDE SEQUENCE</scope>
    <source>
        <strain evidence="2">Huo1</strain>
        <tissue evidence="2">Leaf</tissue>
    </source>
</reference>
<dbReference type="PANTHER" id="PTHR34546">
    <property type="entry name" value="OS06G0153600 PROTEIN"/>
    <property type="match status" value="1"/>
</dbReference>
<comment type="caution">
    <text evidence="2">The sequence shown here is derived from an EMBL/GenBank/DDBJ whole genome shotgun (WGS) entry which is preliminary data.</text>
</comment>
<feature type="compositionally biased region" description="Pro residues" evidence="1">
    <location>
        <begin position="69"/>
        <end position="92"/>
    </location>
</feature>